<comment type="caution">
    <text evidence="1">The sequence shown here is derived from an EMBL/GenBank/DDBJ whole genome shotgun (WGS) entry which is preliminary data.</text>
</comment>
<name>A0A8S1T378_PAROT</name>
<evidence type="ECO:0000313" key="1">
    <source>
        <dbReference type="EMBL" id="CAD8145162.1"/>
    </source>
</evidence>
<reference evidence="1" key="1">
    <citation type="submission" date="2021-01" db="EMBL/GenBank/DDBJ databases">
        <authorList>
            <consortium name="Genoscope - CEA"/>
            <person name="William W."/>
        </authorList>
    </citation>
    <scope>NUCLEOTIDE SEQUENCE</scope>
</reference>
<dbReference type="PANTHER" id="PTHR10782:SF4">
    <property type="entry name" value="TONALLI, ISOFORM E"/>
    <property type="match status" value="1"/>
</dbReference>
<accession>A0A8S1T378</accession>
<dbReference type="GO" id="GO:0000785">
    <property type="term" value="C:chromatin"/>
    <property type="evidence" value="ECO:0007669"/>
    <property type="project" value="TreeGrafter"/>
</dbReference>
<dbReference type="EMBL" id="CAJJDP010000017">
    <property type="protein sequence ID" value="CAD8145162.1"/>
    <property type="molecule type" value="Genomic_DNA"/>
</dbReference>
<dbReference type="GO" id="GO:0061665">
    <property type="term" value="F:SUMO ligase activity"/>
    <property type="evidence" value="ECO:0007669"/>
    <property type="project" value="TreeGrafter"/>
</dbReference>
<dbReference type="PANTHER" id="PTHR10782">
    <property type="entry name" value="ZINC FINGER MIZ DOMAIN-CONTAINING PROTEIN"/>
    <property type="match status" value="1"/>
</dbReference>
<evidence type="ECO:0000313" key="2">
    <source>
        <dbReference type="Proteomes" id="UP000683925"/>
    </source>
</evidence>
<dbReference type="Proteomes" id="UP000683925">
    <property type="component" value="Unassembled WGS sequence"/>
</dbReference>
<sequence length="702" mass="84721">MQQFINQTLNTIIFDTCSILNVISRIRYRNPTLTKHCFHRNICFELEEAVQEIRQKKHYQCPHCNQQAYSENDFVQDWRVQAYIEFNEYVEDVTIIKGIMVNKYQRNKTKYLNFFTSTEYVNQFQQMFNSVENDMSIVSLIRRDIQQQNQNNNNKIIYWCFCLLDKVKINIPVRIRRCQHYECYELTSLLYFQDQNRKKIQYFKCKQPGCSNQLRIAHKNYEKSYEIDEQDKILDIQQLFSGISVDLDLLNVIKKSNPSSFKFYYNKQTQNIEEVINKIDGKVVDPFIFQFYQQHPDLQTKMQYKEFHKIIQQQTIVVSQGGLLQEDQKISKQLVLYRYRNYQVNMIDKFTQFVIEYPVRCKLCTNLEVCMDIRSYIAHFNYQQNMYPKKGYTCPLCNQQLSKQIFKMNIQNYIYLDSNMLSYMYQYMPIIQNTKIFNYQGEQYLLQEFQDRYIIKRENFVARLPDRQVVFRQLFCIVNIELRIKQPLILQKCPERNIVDFKSFYQELTKINFDLENQGLILCRCNYCNKNPIKSIAGQIQFHEAFQEALNKYHQIQHNNQNENSFTYRFADTERDSLVVNNRIPTFNLQGMIIIPNINFERKNGSFLDLRSDEEYQSIFRRSEISGYKFNLFAIKTEIMQIPIILDKQGVHADMEHLMYNFNYHINKKLKQYGFRVNNITLELHLGLRFIGPMEFFIRMSI</sequence>
<organism evidence="1 2">
    <name type="scientific">Paramecium octaurelia</name>
    <dbReference type="NCBI Taxonomy" id="43137"/>
    <lineage>
        <taxon>Eukaryota</taxon>
        <taxon>Sar</taxon>
        <taxon>Alveolata</taxon>
        <taxon>Ciliophora</taxon>
        <taxon>Intramacronucleata</taxon>
        <taxon>Oligohymenophorea</taxon>
        <taxon>Peniculida</taxon>
        <taxon>Parameciidae</taxon>
        <taxon>Paramecium</taxon>
    </lineage>
</organism>
<keyword evidence="2" id="KW-1185">Reference proteome</keyword>
<dbReference type="OMA" id="QCRISIN"/>
<dbReference type="AlphaFoldDB" id="A0A8S1T378"/>
<dbReference type="OrthoDB" id="307506at2759"/>
<dbReference type="GO" id="GO:0016925">
    <property type="term" value="P:protein sumoylation"/>
    <property type="evidence" value="ECO:0007669"/>
    <property type="project" value="TreeGrafter"/>
</dbReference>
<proteinExistence type="predicted"/>
<protein>
    <submittedName>
        <fullName evidence="1">Uncharacterized protein</fullName>
    </submittedName>
</protein>
<gene>
    <name evidence="1" type="ORF">POCTA_138.1.T0170084</name>
</gene>